<feature type="compositionally biased region" description="Polar residues" evidence="2">
    <location>
        <begin position="54"/>
        <end position="131"/>
    </location>
</feature>
<feature type="signal peptide" evidence="3">
    <location>
        <begin position="1"/>
        <end position="44"/>
    </location>
</feature>
<reference evidence="7" key="1">
    <citation type="submission" date="2011-07" db="EMBL/GenBank/DDBJ databases">
        <authorList>
            <person name="Stanhope M.J."/>
            <person name="Durkin A.S."/>
            <person name="Hostetler J."/>
            <person name="Kim M."/>
            <person name="Radune D."/>
            <person name="Singh I."/>
            <person name="Town C.D."/>
        </authorList>
    </citation>
    <scope>NUCLEOTIDE SEQUENCE [LARGE SCALE GENOMIC DNA]</scope>
    <source>
        <strain evidence="7">HS-6</strain>
    </source>
</reference>
<dbReference type="NCBIfam" id="TIGR01168">
    <property type="entry name" value="YSIRK_signal"/>
    <property type="match status" value="1"/>
</dbReference>
<dbReference type="SUPFAM" id="SSF101967">
    <property type="entry name" value="Adhesin YadA, collagen-binding domain"/>
    <property type="match status" value="1"/>
</dbReference>
<keyword evidence="1 3" id="KW-0732">Signal</keyword>
<name>G5JS64_STRCG</name>
<evidence type="ECO:0000313" key="8">
    <source>
        <dbReference type="Proteomes" id="UP000004322"/>
    </source>
</evidence>
<dbReference type="InterPro" id="IPR011049">
    <property type="entry name" value="Serralysin-like_metalloprot_C"/>
</dbReference>
<dbReference type="InterPro" id="IPR008640">
    <property type="entry name" value="Adhesin_Head_dom"/>
</dbReference>
<feature type="region of interest" description="Disordered" evidence="2">
    <location>
        <begin position="834"/>
        <end position="858"/>
    </location>
</feature>
<dbReference type="Pfam" id="PF05658">
    <property type="entry name" value="YadA_head"/>
    <property type="match status" value="3"/>
</dbReference>
<evidence type="ECO:0000256" key="2">
    <source>
        <dbReference type="SAM" id="MobiDB-lite"/>
    </source>
</evidence>
<proteinExistence type="predicted"/>
<dbReference type="GO" id="GO:0005509">
    <property type="term" value="F:calcium ion binding"/>
    <property type="evidence" value="ECO:0007669"/>
    <property type="project" value="InterPro"/>
</dbReference>
<dbReference type="InterPro" id="IPR013783">
    <property type="entry name" value="Ig-like_fold"/>
</dbReference>
<dbReference type="CDD" id="cd12820">
    <property type="entry name" value="LbR_YadA-like"/>
    <property type="match status" value="1"/>
</dbReference>
<feature type="domain" description="YSIRK Gram-positive signal peptide" evidence="4">
    <location>
        <begin position="14"/>
        <end position="37"/>
    </location>
</feature>
<dbReference type="Pfam" id="PF04650">
    <property type="entry name" value="YSIRK_signal"/>
    <property type="match status" value="1"/>
</dbReference>
<accession>G5JS64</accession>
<evidence type="ECO:0000256" key="1">
    <source>
        <dbReference type="ARBA" id="ARBA00022729"/>
    </source>
</evidence>
<dbReference type="InterPro" id="IPR015919">
    <property type="entry name" value="Cadherin-like_sf"/>
</dbReference>
<dbReference type="Gene3D" id="2.150.10.10">
    <property type="entry name" value="Serralysin-like metalloprotease, C-terminal"/>
    <property type="match status" value="2"/>
</dbReference>
<evidence type="ECO:0000313" key="7">
    <source>
        <dbReference type="EMBL" id="EHI73317.1"/>
    </source>
</evidence>
<gene>
    <name evidence="7" type="ORF">STRCR_0843</name>
</gene>
<feature type="chain" id="PRO_5003479445" evidence="3">
    <location>
        <begin position="45"/>
        <end position="973"/>
    </location>
</feature>
<evidence type="ECO:0000259" key="5">
    <source>
        <dbReference type="Pfam" id="PF05658"/>
    </source>
</evidence>
<dbReference type="InterPro" id="IPR005877">
    <property type="entry name" value="YSIRK_signal_dom"/>
</dbReference>
<dbReference type="EMBL" id="AEUV02000002">
    <property type="protein sequence ID" value="EHI73317.1"/>
    <property type="molecule type" value="Genomic_DNA"/>
</dbReference>
<feature type="domain" description="Trimeric autotransporter adhesin YadA-like head" evidence="5">
    <location>
        <begin position="614"/>
        <end position="638"/>
    </location>
</feature>
<organism evidence="7 8">
    <name type="scientific">Streptococcus criceti HS-6</name>
    <dbReference type="NCBI Taxonomy" id="873449"/>
    <lineage>
        <taxon>Bacteria</taxon>
        <taxon>Bacillati</taxon>
        <taxon>Bacillota</taxon>
        <taxon>Bacilli</taxon>
        <taxon>Lactobacillales</taxon>
        <taxon>Streptococcaceae</taxon>
        <taxon>Streptococcus</taxon>
    </lineage>
</organism>
<evidence type="ECO:0000256" key="3">
    <source>
        <dbReference type="SAM" id="SignalP"/>
    </source>
</evidence>
<evidence type="ECO:0000259" key="4">
    <source>
        <dbReference type="Pfam" id="PF04650"/>
    </source>
</evidence>
<feature type="domain" description="Trimeric autotransporter adhesin YadA-like head" evidence="5">
    <location>
        <begin position="645"/>
        <end position="666"/>
    </location>
</feature>
<keyword evidence="8" id="KW-1185">Reference proteome</keyword>
<dbReference type="GO" id="GO:0019867">
    <property type="term" value="C:outer membrane"/>
    <property type="evidence" value="ECO:0007669"/>
    <property type="project" value="InterPro"/>
</dbReference>
<dbReference type="RefSeq" id="WP_003048849.1">
    <property type="nucleotide sequence ID" value="NZ_AEUV02000002.1"/>
</dbReference>
<dbReference type="OrthoDB" id="2216692at2"/>
<dbReference type="Pfam" id="PF05662">
    <property type="entry name" value="YadA_stalk"/>
    <property type="match status" value="1"/>
</dbReference>
<evidence type="ECO:0000259" key="6">
    <source>
        <dbReference type="Pfam" id="PF05662"/>
    </source>
</evidence>
<sequence>MKPKPRKSKYSIQRKEYFSIRKFKFGAASALIGVSLFATGSVLAEEQPQTQSTVVAVQSSEGAGQSVNSEQTVTSTQDAGASNSAGESQTSPSRENGNSAETSQNAELTTDKGSTADHTSVSEGSQSNSYVDDSARVDAAGQNAYVFYKVRYVEQGADGSESTVAQTPAKSLVIPADDLADKIVTETANLNQLGLSGYALAPNQADTQAVAALELQKSKYVRFYVQKAANQVTAAASNGQTFVRHQGSQMDTEQRGGQAQGTLGVTIGRDYQSLNEASSIRPIAITATQSGQAINLVLMGSADEDEEEASDSKAAQAELSFSYTKEGTAEVIDGLPAGLFYDAESGQLTGTVLQSGQYTIKATVQTTDGATASKTIDLDVNALPKSDQAVFSGRKISGIAVNGGINAVSTKFSYSATINGKTVTKDGLPDGLVYDSATGKIEGQVAQAGSYTILSQASVEATNPDGTYVGSGAVTYVTESHLYVAEQNGPGLPSISLTANPINASAVSAQPTQSGGSVFRAVAGENPVGTVHLGDNATPSNNHDTAIGYYAETNVDLDNKGGAVALGTYTKANGENAIAIGNTANAGANSAIALGGKASGVGAINIGYTASADAPSSVSIGYYANAQSSNSVALGTQAKSEAILASAIGPSAQATYYNSVALGAGSITDSDATTEDSATINNITYSGFAGQTKAAGDQVSVGYKDKERQIKNVAAGAISETSTDAINGSQLYLLTRDYHWIATSGTAGTGTQNQVNDTNVAPDAQQVHGGDTITFRAGNGLNIEQNGNVFTYSINTQKPKLEITPGENGTYTVKYTDAFGQEASAQFTVNTIKGEKGDKGDTGAAGRDGRDGVDGKDGKAGAAGFVNVVDNHDGTKTITTGTDTNGDGVVSDDEKSSVIVSDGAKGDKGDTGAAGRDGVDGKDGKAGAAGFVDVKDNNNGTKTITTGTDTNGDGVVSDDEKTSVTVSDGFRRC</sequence>
<dbReference type="Pfam" id="PF05345">
    <property type="entry name" value="He_PIG"/>
    <property type="match status" value="1"/>
</dbReference>
<comment type="caution">
    <text evidence="7">The sequence shown here is derived from an EMBL/GenBank/DDBJ whole genome shotgun (WGS) entry which is preliminary data.</text>
</comment>
<dbReference type="AlphaFoldDB" id="G5JS64"/>
<dbReference type="Proteomes" id="UP000004322">
    <property type="component" value="Unassembled WGS sequence"/>
</dbReference>
<feature type="domain" description="Trimeric autotransporter adhesin YadA-like head" evidence="5">
    <location>
        <begin position="562"/>
        <end position="582"/>
    </location>
</feature>
<dbReference type="InterPro" id="IPR008635">
    <property type="entry name" value="Coiled_stalk_dom"/>
</dbReference>
<protein>
    <submittedName>
        <fullName evidence="7">Uncharacterized protein</fullName>
    </submittedName>
</protein>
<dbReference type="eggNOG" id="COG5295">
    <property type="taxonomic scope" value="Bacteria"/>
</dbReference>
<dbReference type="SUPFAM" id="SSF49313">
    <property type="entry name" value="Cadherin-like"/>
    <property type="match status" value="1"/>
</dbReference>
<feature type="region of interest" description="Disordered" evidence="2">
    <location>
        <begin position="54"/>
        <end position="133"/>
    </location>
</feature>
<dbReference type="Gene3D" id="2.60.40.10">
    <property type="entry name" value="Immunoglobulins"/>
    <property type="match status" value="2"/>
</dbReference>
<feature type="region of interest" description="Disordered" evidence="2">
    <location>
        <begin position="900"/>
        <end position="973"/>
    </location>
</feature>
<feature type="domain" description="Trimeric autotransporter adhesin YadA-like stalk" evidence="6">
    <location>
        <begin position="709"/>
        <end position="753"/>
    </location>
</feature>
<feature type="compositionally biased region" description="Low complexity" evidence="2">
    <location>
        <begin position="926"/>
        <end position="954"/>
    </location>
</feature>